<keyword evidence="3" id="KW-1185">Reference proteome</keyword>
<geneLocation type="plasmid" evidence="2 3">
    <name>1</name>
</geneLocation>
<organism evidence="2 3">
    <name type="scientific">Gemmatirosa kalamazoonensis</name>
    <dbReference type="NCBI Taxonomy" id="861299"/>
    <lineage>
        <taxon>Bacteria</taxon>
        <taxon>Pseudomonadati</taxon>
        <taxon>Gemmatimonadota</taxon>
        <taxon>Gemmatimonadia</taxon>
        <taxon>Gemmatimonadales</taxon>
        <taxon>Gemmatimonadaceae</taxon>
        <taxon>Gemmatirosa</taxon>
    </lineage>
</organism>
<dbReference type="InParanoid" id="W0RQ50"/>
<name>W0RQ50_9BACT</name>
<keyword evidence="1" id="KW-0472">Membrane</keyword>
<reference evidence="2 3" key="1">
    <citation type="journal article" date="2014" name="Genome Announc.">
        <title>Genome Sequence and Methylome of Soil Bacterium Gemmatirosa kalamazoonensis KBS708T, a Member of the Rarely Cultivated Gemmatimonadetes Phylum.</title>
        <authorList>
            <person name="Debruyn J.M."/>
            <person name="Radosevich M."/>
            <person name="Wommack K.E."/>
            <person name="Polson S.W."/>
            <person name="Hauser L.J."/>
            <person name="Fawaz M.N."/>
            <person name="Korlach J."/>
            <person name="Tsai Y.C."/>
        </authorList>
    </citation>
    <scope>NUCLEOTIDE SEQUENCE [LARGE SCALE GENOMIC DNA]</scope>
    <source>
        <strain evidence="2 3">KBS708</strain>
        <plasmid evidence="3">Plasmid 1</plasmid>
    </source>
</reference>
<gene>
    <name evidence="2" type="ORF">J421_5296</name>
</gene>
<dbReference type="AlphaFoldDB" id="W0RQ50"/>
<proteinExistence type="predicted"/>
<dbReference type="Proteomes" id="UP000019151">
    <property type="component" value="Plasmid 1"/>
</dbReference>
<evidence type="ECO:0000256" key="1">
    <source>
        <dbReference type="SAM" id="Phobius"/>
    </source>
</evidence>
<evidence type="ECO:0000313" key="2">
    <source>
        <dbReference type="EMBL" id="AHG92831.1"/>
    </source>
</evidence>
<sequence>MPFDRLLARAFVYGIPRALTEGPVARAIRAWSVAVARISWALLVAGEVGCWYGGVVTAHTAPRLSGLLALGGLVLAYAMVFVHQVRSEVHEERVRESLRFSRRGRRRPPS</sequence>
<dbReference type="RefSeq" id="WP_025414156.1">
    <property type="nucleotide sequence ID" value="NZ_CP007129.1"/>
</dbReference>
<feature type="transmembrane region" description="Helical" evidence="1">
    <location>
        <begin position="66"/>
        <end position="85"/>
    </location>
</feature>
<dbReference type="EMBL" id="CP007129">
    <property type="protein sequence ID" value="AHG92831.1"/>
    <property type="molecule type" value="Genomic_DNA"/>
</dbReference>
<dbReference type="KEGG" id="gba:J421_5296"/>
<feature type="transmembrane region" description="Helical" evidence="1">
    <location>
        <begin position="34"/>
        <end position="54"/>
    </location>
</feature>
<keyword evidence="1" id="KW-1133">Transmembrane helix</keyword>
<protein>
    <submittedName>
        <fullName evidence="2">Uncharacterized protein</fullName>
    </submittedName>
</protein>
<keyword evidence="2" id="KW-0614">Plasmid</keyword>
<evidence type="ECO:0000313" key="3">
    <source>
        <dbReference type="Proteomes" id="UP000019151"/>
    </source>
</evidence>
<accession>W0RQ50</accession>
<dbReference type="HOGENOM" id="CLU_2167329_0_0_0"/>
<keyword evidence="1" id="KW-0812">Transmembrane</keyword>